<reference evidence="1 2" key="1">
    <citation type="submission" date="2018-08" db="EMBL/GenBank/DDBJ databases">
        <title>Flavobacterium tibetense sp. nov., isolated from a wetland YonghuCo on Tibetan Plateau.</title>
        <authorList>
            <person name="Phurbu D."/>
            <person name="Lu H."/>
            <person name="Xing P."/>
        </authorList>
    </citation>
    <scope>NUCLEOTIDE SEQUENCE [LARGE SCALE GENOMIC DNA]</scope>
    <source>
        <strain evidence="1 2">DJC</strain>
    </source>
</reference>
<evidence type="ECO:0000313" key="1">
    <source>
        <dbReference type="EMBL" id="RGP36924.1"/>
    </source>
</evidence>
<organism evidence="1 2">
    <name type="scientific">Pseudotabrizicola alkalilacus</name>
    <dbReference type="NCBI Taxonomy" id="2305252"/>
    <lineage>
        <taxon>Bacteria</taxon>
        <taxon>Pseudomonadati</taxon>
        <taxon>Pseudomonadota</taxon>
        <taxon>Alphaproteobacteria</taxon>
        <taxon>Rhodobacterales</taxon>
        <taxon>Paracoccaceae</taxon>
        <taxon>Pseudotabrizicola</taxon>
    </lineage>
</organism>
<evidence type="ECO:0000313" key="2">
    <source>
        <dbReference type="Proteomes" id="UP000284547"/>
    </source>
</evidence>
<keyword evidence="2" id="KW-1185">Reference proteome</keyword>
<protein>
    <submittedName>
        <fullName evidence="1">Uncharacterized protein</fullName>
    </submittedName>
</protein>
<name>A0A411Z1I2_9RHOB</name>
<comment type="caution">
    <text evidence="1">The sequence shown here is derived from an EMBL/GenBank/DDBJ whole genome shotgun (WGS) entry which is preliminary data.</text>
</comment>
<gene>
    <name evidence="1" type="ORF">D1012_12285</name>
</gene>
<dbReference type="AlphaFoldDB" id="A0A411Z1I2"/>
<dbReference type="EMBL" id="QWEY01000006">
    <property type="protein sequence ID" value="RGP36924.1"/>
    <property type="molecule type" value="Genomic_DNA"/>
</dbReference>
<sequence>MQGAQGPSSVINTNNYYNTDNRANYVEVISEGSVSTEYQIGDQIGQNTNSVGSMNTGTTTIDIQGNSNSIHAINSADNTGCVDGSALTNTMTSPVGAGSLGIGASAASLGLGSMAGGGAAAAGNLGMNAFQFGSIASPVQDCTR</sequence>
<dbReference type="Proteomes" id="UP000284547">
    <property type="component" value="Unassembled WGS sequence"/>
</dbReference>
<accession>A0A411Z1I2</accession>
<proteinExistence type="predicted"/>